<evidence type="ECO:0000313" key="1">
    <source>
        <dbReference type="EMBL" id="PPQ82858.1"/>
    </source>
</evidence>
<gene>
    <name evidence="1" type="ORF">CVT26_008102</name>
</gene>
<keyword evidence="2" id="KW-1185">Reference proteome</keyword>
<dbReference type="AlphaFoldDB" id="A0A409WWH2"/>
<accession>A0A409WWH2</accession>
<sequence>MVTALPKFIPTARDRIKHIQGRFYSSTSPRPVMKKVQAQINGSGCSPRLDLIMSQHGLQPRTHDAVVTVHHKGKAHSFHIFVKNHKWLRKNNAVRLLKAGVWRGDILVMRKDRLKFLNMTGDHAVLADYAVKRVLMSEIDPAVVLRYCTGFLTFLRHQHHSPLRSHIQPTPPIPVSRPLHMPQHQSYSAHLMPDGVAESSTQPHSAPYASLRHDHRPTSAHLAAGFSNMGSNVEVAQDGNITSPDQTIDRLVMNPPEDFGPSLYRELIPPQIGDPHSNPRPGEVLRELLKILVFIDEARQAAYEAKLKYLERKMRIQRPCQLALDRRSANLVERGKHWAEQYKEIVQDSVATRARMTKVLGKLMPPDNGHTGT</sequence>
<evidence type="ECO:0000313" key="2">
    <source>
        <dbReference type="Proteomes" id="UP000284706"/>
    </source>
</evidence>
<dbReference type="EMBL" id="NHYE01004697">
    <property type="protein sequence ID" value="PPQ82858.1"/>
    <property type="molecule type" value="Genomic_DNA"/>
</dbReference>
<name>A0A409WWH2_9AGAR</name>
<dbReference type="STRING" id="231916.A0A409WWH2"/>
<protein>
    <submittedName>
        <fullName evidence="1">Uncharacterized protein</fullName>
    </submittedName>
</protein>
<dbReference type="InParanoid" id="A0A409WWH2"/>
<comment type="caution">
    <text evidence="1">The sequence shown here is derived from an EMBL/GenBank/DDBJ whole genome shotgun (WGS) entry which is preliminary data.</text>
</comment>
<dbReference type="OrthoDB" id="2916406at2759"/>
<organism evidence="1 2">
    <name type="scientific">Gymnopilus dilepis</name>
    <dbReference type="NCBI Taxonomy" id="231916"/>
    <lineage>
        <taxon>Eukaryota</taxon>
        <taxon>Fungi</taxon>
        <taxon>Dikarya</taxon>
        <taxon>Basidiomycota</taxon>
        <taxon>Agaricomycotina</taxon>
        <taxon>Agaricomycetes</taxon>
        <taxon>Agaricomycetidae</taxon>
        <taxon>Agaricales</taxon>
        <taxon>Agaricineae</taxon>
        <taxon>Hymenogastraceae</taxon>
        <taxon>Gymnopilus</taxon>
    </lineage>
</organism>
<reference evidence="1 2" key="1">
    <citation type="journal article" date="2018" name="Evol. Lett.">
        <title>Horizontal gene cluster transfer increased hallucinogenic mushroom diversity.</title>
        <authorList>
            <person name="Reynolds H.T."/>
            <person name="Vijayakumar V."/>
            <person name="Gluck-Thaler E."/>
            <person name="Korotkin H.B."/>
            <person name="Matheny P.B."/>
            <person name="Slot J.C."/>
        </authorList>
    </citation>
    <scope>NUCLEOTIDE SEQUENCE [LARGE SCALE GENOMIC DNA]</scope>
    <source>
        <strain evidence="1 2">SRW20</strain>
    </source>
</reference>
<proteinExistence type="predicted"/>
<dbReference type="Proteomes" id="UP000284706">
    <property type="component" value="Unassembled WGS sequence"/>
</dbReference>